<reference evidence="2" key="1">
    <citation type="submission" date="2025-08" db="UniProtKB">
        <authorList>
            <consortium name="Ensembl"/>
        </authorList>
    </citation>
    <scope>IDENTIFICATION</scope>
</reference>
<dbReference type="Ensembl" id="ENSCVAT00000010214.1">
    <property type="protein sequence ID" value="ENSCVAP00000003327.1"/>
    <property type="gene ID" value="ENSCVAG00000004509.1"/>
</dbReference>
<evidence type="ECO:0000313" key="3">
    <source>
        <dbReference type="Proteomes" id="UP000265020"/>
    </source>
</evidence>
<dbReference type="InterPro" id="IPR003886">
    <property type="entry name" value="NIDO_dom"/>
</dbReference>
<dbReference type="Proteomes" id="UP000265020">
    <property type="component" value="Unassembled WGS sequence"/>
</dbReference>
<dbReference type="Pfam" id="PF06119">
    <property type="entry name" value="NIDO"/>
    <property type="match status" value="1"/>
</dbReference>
<protein>
    <recommendedName>
        <fullName evidence="1">NIDO domain-containing protein</fullName>
    </recommendedName>
</protein>
<evidence type="ECO:0000259" key="1">
    <source>
        <dbReference type="PROSITE" id="PS51220"/>
    </source>
</evidence>
<proteinExistence type="predicted"/>
<dbReference type="GO" id="GO:0007160">
    <property type="term" value="P:cell-matrix adhesion"/>
    <property type="evidence" value="ECO:0007669"/>
    <property type="project" value="InterPro"/>
</dbReference>
<reference evidence="2" key="2">
    <citation type="submission" date="2025-09" db="UniProtKB">
        <authorList>
            <consortium name="Ensembl"/>
        </authorList>
    </citation>
    <scope>IDENTIFICATION</scope>
</reference>
<dbReference type="SMART" id="SM00539">
    <property type="entry name" value="NIDO"/>
    <property type="match status" value="1"/>
</dbReference>
<dbReference type="STRING" id="28743.ENSCVAP00000003327"/>
<dbReference type="PANTHER" id="PTHR46160">
    <property type="entry name" value="ALPHA-TECTORIN-RELATED"/>
    <property type="match status" value="1"/>
</dbReference>
<sequence>VNHNGHLTFEEPWNSYSPKRFPMYGGRDIIAPFWTDLDNSASGNIYYDQYTNGSILQQVTQDINLYFPELNFHANWIFIATWHKIPYFSMPETQTTFQTVLASNGNYSFVLLNYGCLASKKVSIEAGYDTAFSCHHFNILGSFFDDIVPKVKLLTLGSNVNRSGRWAFLV</sequence>
<feature type="domain" description="NIDO" evidence="1">
    <location>
        <begin position="32"/>
        <end position="170"/>
    </location>
</feature>
<dbReference type="PROSITE" id="PS51220">
    <property type="entry name" value="NIDO"/>
    <property type="match status" value="1"/>
</dbReference>
<accession>A0A3Q2CEH2</accession>
<evidence type="ECO:0000313" key="2">
    <source>
        <dbReference type="Ensembl" id="ENSCVAP00000003327.1"/>
    </source>
</evidence>
<dbReference type="OMA" id="IATWNDV"/>
<name>A0A3Q2CEH2_CYPVA</name>
<organism evidence="2 3">
    <name type="scientific">Cyprinodon variegatus</name>
    <name type="common">Sheepshead minnow</name>
    <dbReference type="NCBI Taxonomy" id="28743"/>
    <lineage>
        <taxon>Eukaryota</taxon>
        <taxon>Metazoa</taxon>
        <taxon>Chordata</taxon>
        <taxon>Craniata</taxon>
        <taxon>Vertebrata</taxon>
        <taxon>Euteleostomi</taxon>
        <taxon>Actinopterygii</taxon>
        <taxon>Neopterygii</taxon>
        <taxon>Teleostei</taxon>
        <taxon>Neoteleostei</taxon>
        <taxon>Acanthomorphata</taxon>
        <taxon>Ovalentaria</taxon>
        <taxon>Atherinomorphae</taxon>
        <taxon>Cyprinodontiformes</taxon>
        <taxon>Cyprinodontidae</taxon>
        <taxon>Cyprinodon</taxon>
    </lineage>
</organism>
<dbReference type="GeneTree" id="ENSGT00940000164679"/>
<keyword evidence="3" id="KW-1185">Reference proteome</keyword>
<dbReference type="InterPro" id="IPR052749">
    <property type="entry name" value="Alpha-tectorin"/>
</dbReference>
<dbReference type="PANTHER" id="PTHR46160:SF9">
    <property type="entry name" value="PROTEIN PRY2-RELATED"/>
    <property type="match status" value="1"/>
</dbReference>
<dbReference type="AlphaFoldDB" id="A0A3Q2CEH2"/>